<dbReference type="OrthoDB" id="1164310at2"/>
<feature type="chain" id="PRO_5038337959" description="Peptidase C39-like domain-containing protein" evidence="1">
    <location>
        <begin position="25"/>
        <end position="365"/>
    </location>
</feature>
<dbReference type="Pfam" id="PF13529">
    <property type="entry name" value="Peptidase_C39_2"/>
    <property type="match status" value="1"/>
</dbReference>
<dbReference type="Proteomes" id="UP000195437">
    <property type="component" value="Chromosome"/>
</dbReference>
<evidence type="ECO:0000313" key="4">
    <source>
        <dbReference type="Proteomes" id="UP000195437"/>
    </source>
</evidence>
<keyword evidence="1" id="KW-0732">Signal</keyword>
<evidence type="ECO:0000256" key="1">
    <source>
        <dbReference type="SAM" id="SignalP"/>
    </source>
</evidence>
<proteinExistence type="predicted"/>
<dbReference type="AlphaFoldDB" id="A0A1Y0ISR0"/>
<name>A0A1Y0ISR0_9BACL</name>
<evidence type="ECO:0000313" key="3">
    <source>
        <dbReference type="EMBL" id="ARU63648.1"/>
    </source>
</evidence>
<reference evidence="4" key="1">
    <citation type="submission" date="2017-05" db="EMBL/GenBank/DDBJ databases">
        <authorList>
            <person name="Sung H."/>
        </authorList>
    </citation>
    <scope>NUCLEOTIDE SEQUENCE [LARGE SCALE GENOMIC DNA]</scope>
    <source>
        <strain evidence="4">AR23208</strain>
    </source>
</reference>
<feature type="signal peptide" evidence="1">
    <location>
        <begin position="1"/>
        <end position="24"/>
    </location>
</feature>
<dbReference type="PANTHER" id="PTHR37806">
    <property type="entry name" value="LMO0724 PROTEIN"/>
    <property type="match status" value="1"/>
</dbReference>
<keyword evidence="4" id="KW-1185">Reference proteome</keyword>
<sequence>MRHKRFAYLTLVLAAAITILPATAAEAASKRIWGVPVYGQYPELPAGCEAAAVTMIMNWAGSNVSKSDVAAAIPRQPLLWRTDGLLFGGDPHEGFVGNPFEKEGSFGVFAKPMVKVVDRYLPGRGVDLSGQKFEDLLRVVESGQPVAAWVTNYLEEPTINASWRTRYGRTITWRSPEHVMTIVGYNDAEIIVNDPANGTVRTYARDRFRYVWETMGRHALTISNKQQPKFSVYQYKTLLKEFPTYEAGLAYAKKWDHSKVIEKSTGETKWDNYPSYVSQNNRYINSFKSQVGAIGYAQQYAKTKVVDVTSGKIIWNNWPKNVYQGSRLIKTYAWYDVEAAIAYGKLYANSRVVDSATGEVLWKFQ</sequence>
<dbReference type="RefSeq" id="WP_087458982.1">
    <property type="nucleotide sequence ID" value="NZ_CP021434.1"/>
</dbReference>
<dbReference type="KEGG" id="tum:CBW65_23485"/>
<dbReference type="InterPro" id="IPR039564">
    <property type="entry name" value="Peptidase_C39-like"/>
</dbReference>
<dbReference type="Gene3D" id="3.90.70.10">
    <property type="entry name" value="Cysteine proteinases"/>
    <property type="match status" value="1"/>
</dbReference>
<protein>
    <recommendedName>
        <fullName evidence="2">Peptidase C39-like domain-containing protein</fullName>
    </recommendedName>
</protein>
<accession>A0A1Y0ISR0</accession>
<organism evidence="3 4">
    <name type="scientific">Tumebacillus avium</name>
    <dbReference type="NCBI Taxonomy" id="1903704"/>
    <lineage>
        <taxon>Bacteria</taxon>
        <taxon>Bacillati</taxon>
        <taxon>Bacillota</taxon>
        <taxon>Bacilli</taxon>
        <taxon>Bacillales</taxon>
        <taxon>Alicyclobacillaceae</taxon>
        <taxon>Tumebacillus</taxon>
    </lineage>
</organism>
<gene>
    <name evidence="3" type="ORF">CBW65_23485</name>
</gene>
<feature type="domain" description="Peptidase C39-like" evidence="2">
    <location>
        <begin position="34"/>
        <end position="196"/>
    </location>
</feature>
<dbReference type="EMBL" id="CP021434">
    <property type="protein sequence ID" value="ARU63648.1"/>
    <property type="molecule type" value="Genomic_DNA"/>
</dbReference>
<evidence type="ECO:0000259" key="2">
    <source>
        <dbReference type="Pfam" id="PF13529"/>
    </source>
</evidence>
<dbReference type="PANTHER" id="PTHR37806:SF1">
    <property type="entry name" value="PEPTIDASE C39-LIKE DOMAIN-CONTAINING PROTEIN"/>
    <property type="match status" value="1"/>
</dbReference>